<reference evidence="2" key="1">
    <citation type="journal article" date="2020" name="Stud. Mycol.">
        <title>101 Dothideomycetes genomes: a test case for predicting lifestyles and emergence of pathogens.</title>
        <authorList>
            <person name="Haridas S."/>
            <person name="Albert R."/>
            <person name="Binder M."/>
            <person name="Bloem J."/>
            <person name="Labutti K."/>
            <person name="Salamov A."/>
            <person name="Andreopoulos B."/>
            <person name="Baker S."/>
            <person name="Barry K."/>
            <person name="Bills G."/>
            <person name="Bluhm B."/>
            <person name="Cannon C."/>
            <person name="Castanera R."/>
            <person name="Culley D."/>
            <person name="Daum C."/>
            <person name="Ezra D."/>
            <person name="Gonzalez J."/>
            <person name="Henrissat B."/>
            <person name="Kuo A."/>
            <person name="Liang C."/>
            <person name="Lipzen A."/>
            <person name="Lutzoni F."/>
            <person name="Magnuson J."/>
            <person name="Mondo S."/>
            <person name="Nolan M."/>
            <person name="Ohm R."/>
            <person name="Pangilinan J."/>
            <person name="Park H.-J."/>
            <person name="Ramirez L."/>
            <person name="Alfaro M."/>
            <person name="Sun H."/>
            <person name="Tritt A."/>
            <person name="Yoshinaga Y."/>
            <person name="Zwiers L.-H."/>
            <person name="Turgeon B."/>
            <person name="Goodwin S."/>
            <person name="Spatafora J."/>
            <person name="Crous P."/>
            <person name="Grigoriev I."/>
        </authorList>
    </citation>
    <scope>NUCLEOTIDE SEQUENCE</scope>
    <source>
        <strain evidence="2">CBS 121167</strain>
    </source>
</reference>
<evidence type="ECO:0000256" key="1">
    <source>
        <dbReference type="SAM" id="SignalP"/>
    </source>
</evidence>
<dbReference type="OrthoDB" id="5332384at2759"/>
<dbReference type="GeneID" id="54295465"/>
<evidence type="ECO:0000313" key="2">
    <source>
        <dbReference type="EMBL" id="KAF2144359.1"/>
    </source>
</evidence>
<keyword evidence="3" id="KW-1185">Reference proteome</keyword>
<gene>
    <name evidence="2" type="ORF">K452DRAFT_245127</name>
</gene>
<dbReference type="AlphaFoldDB" id="A0A6A6BJN2"/>
<proteinExistence type="predicted"/>
<feature type="signal peptide" evidence="1">
    <location>
        <begin position="1"/>
        <end position="18"/>
    </location>
</feature>
<keyword evidence="1" id="KW-0732">Signal</keyword>
<dbReference type="EMBL" id="ML995479">
    <property type="protein sequence ID" value="KAF2144359.1"/>
    <property type="molecule type" value="Genomic_DNA"/>
</dbReference>
<protein>
    <submittedName>
        <fullName evidence="2">Uncharacterized protein</fullName>
    </submittedName>
</protein>
<name>A0A6A6BJN2_9PEZI</name>
<dbReference type="Proteomes" id="UP000799438">
    <property type="component" value="Unassembled WGS sequence"/>
</dbReference>
<evidence type="ECO:0000313" key="3">
    <source>
        <dbReference type="Proteomes" id="UP000799438"/>
    </source>
</evidence>
<organism evidence="2 3">
    <name type="scientific">Aplosporella prunicola CBS 121167</name>
    <dbReference type="NCBI Taxonomy" id="1176127"/>
    <lineage>
        <taxon>Eukaryota</taxon>
        <taxon>Fungi</taxon>
        <taxon>Dikarya</taxon>
        <taxon>Ascomycota</taxon>
        <taxon>Pezizomycotina</taxon>
        <taxon>Dothideomycetes</taxon>
        <taxon>Dothideomycetes incertae sedis</taxon>
        <taxon>Botryosphaeriales</taxon>
        <taxon>Aplosporellaceae</taxon>
        <taxon>Aplosporella</taxon>
    </lineage>
</organism>
<feature type="chain" id="PRO_5025556878" evidence="1">
    <location>
        <begin position="19"/>
        <end position="175"/>
    </location>
</feature>
<accession>A0A6A6BJN2</accession>
<sequence>MYLTVFATVSALAAVVTGQCTTMDSVTHTFFGFPDNDPAGPATAYDCGRNYVAGGSGTYDDPLTFASAPGEFEICEIIYDPYLKKYLRLEDYCEQCTQDWSNRNNRHIDVWTGSSTVNGEGAQIQCENDLTPASNSQTIIRQPGANLPVDNTVLFADGQCYTSNVYANYNIGDYC</sequence>
<dbReference type="RefSeq" id="XP_033400071.1">
    <property type="nucleotide sequence ID" value="XM_033537969.1"/>
</dbReference>